<sequence>MLINQTFEIDSCDDVELNIKRTSKLEYRISYDDEKEMKAIVFVIGGFGANANISFLDFDREYIAKNFDVVVVHVFYHCFCARKSIDQKYNPKLIPNQDDLERINGILKNINLGHLSVNKDNFEQIIPFIEQRAGEIKQAGLVDESQKIELFCDFVPPNGDYQNYGIMAAIDHINALKDLVKRFPKFADLPKIYGGGSYGGYLSLLIAKIAPWYVDGVIDNSGPALPPLKFILGREISFPEFVFSSKDLNLYCFLKKHWTRKENMSYFFNDANYMVRAILNLRHLQILSEVSKNIIFITYHSAKDVGVPAKDKIMLYEIFNTLGFDATLNLIKVESQVDGRFIKDLNHGMRITDRALFRKELPLMLEKLQKRKSFMRENSISYPCRDQNFIFEDDKDKFTLIVV</sequence>
<dbReference type="InterPro" id="IPR022605">
    <property type="entry name" value="DUF2920"/>
</dbReference>
<accession>A0A624F625</accession>
<dbReference type="EMBL" id="AALHBX010000011">
    <property type="protein sequence ID" value="ECZ5738361.1"/>
    <property type="molecule type" value="Genomic_DNA"/>
</dbReference>
<comment type="caution">
    <text evidence="1">The sequence shown here is derived from an EMBL/GenBank/DDBJ whole genome shotgun (WGS) entry which is preliminary data.</text>
</comment>
<dbReference type="Pfam" id="PF11144">
    <property type="entry name" value="DUF2920"/>
    <property type="match status" value="1"/>
</dbReference>
<reference evidence="1 2" key="1">
    <citation type="submission" date="2019-10" db="EMBL/GenBank/DDBJ databases">
        <authorList>
            <consortium name="PulseNet: The National Subtyping Network for Foodborne Disease Surveillance"/>
            <person name="Tarr C.L."/>
            <person name="Trees E."/>
            <person name="Katz L.S."/>
            <person name="Carleton-Romer H.A."/>
            <person name="Stroika S."/>
            <person name="Kucerova Z."/>
            <person name="Roache K.F."/>
            <person name="Sabol A.L."/>
            <person name="Besser J."/>
            <person name="Gerner-Smidt P."/>
        </authorList>
    </citation>
    <scope>NUCLEOTIDE SEQUENCE [LARGE SCALE GENOMIC DNA]</scope>
    <source>
        <strain evidence="1 2">PNUSAC012091</strain>
    </source>
</reference>
<name>A0A624F625_CAMJU</name>
<dbReference type="SUPFAM" id="SSF53474">
    <property type="entry name" value="alpha/beta-Hydrolases"/>
    <property type="match status" value="1"/>
</dbReference>
<dbReference type="InterPro" id="IPR029058">
    <property type="entry name" value="AB_hydrolase_fold"/>
</dbReference>
<dbReference type="AlphaFoldDB" id="A0A624F625"/>
<organism evidence="1 2">
    <name type="scientific">Campylobacter jejuni</name>
    <dbReference type="NCBI Taxonomy" id="197"/>
    <lineage>
        <taxon>Bacteria</taxon>
        <taxon>Pseudomonadati</taxon>
        <taxon>Campylobacterota</taxon>
        <taxon>Epsilonproteobacteria</taxon>
        <taxon>Campylobacterales</taxon>
        <taxon>Campylobacteraceae</taxon>
        <taxon>Campylobacter</taxon>
    </lineage>
</organism>
<dbReference type="RefSeq" id="WP_070308260.1">
    <property type="nucleotide sequence ID" value="NZ_JBMJAU010000001.1"/>
</dbReference>
<gene>
    <name evidence="1" type="ORF">F8Y55_06850</name>
</gene>
<dbReference type="Proteomes" id="UP000421425">
    <property type="component" value="Unassembled WGS sequence"/>
</dbReference>
<dbReference type="Gene3D" id="3.40.50.1820">
    <property type="entry name" value="alpha/beta hydrolase"/>
    <property type="match status" value="1"/>
</dbReference>
<protein>
    <submittedName>
        <fullName evidence="1">DUF2920 family protein</fullName>
    </submittedName>
</protein>
<evidence type="ECO:0000313" key="2">
    <source>
        <dbReference type="Proteomes" id="UP000421425"/>
    </source>
</evidence>
<evidence type="ECO:0000313" key="1">
    <source>
        <dbReference type="EMBL" id="ECZ5738361.1"/>
    </source>
</evidence>
<proteinExistence type="predicted"/>